<feature type="region of interest" description="Disordered" evidence="1">
    <location>
        <begin position="587"/>
        <end position="630"/>
    </location>
</feature>
<dbReference type="OrthoDB" id="4716584at2759"/>
<dbReference type="EMBL" id="KI966433">
    <property type="protein sequence ID" value="EWC44882.1"/>
    <property type="molecule type" value="Genomic_DNA"/>
</dbReference>
<feature type="region of interest" description="Disordered" evidence="1">
    <location>
        <begin position="1"/>
        <end position="77"/>
    </location>
</feature>
<feature type="region of interest" description="Disordered" evidence="1">
    <location>
        <begin position="496"/>
        <end position="532"/>
    </location>
</feature>
<dbReference type="AlphaFoldDB" id="W7HXM6"/>
<feature type="region of interest" description="Disordered" evidence="1">
    <location>
        <begin position="424"/>
        <end position="457"/>
    </location>
</feature>
<name>W7HXM6_9PEZI</name>
<sequence length="737" mass="78965">MPFVPELVSTTRYSNRYRAADASSGGSIKADNSPVSTPRFLPELVETSRTSNRTVPGPPDSGPDSSSSSNSSTPKATLLDANTAEGFALLTSSSSSSSRFVPEPIESSRRSNRTEAAAVKTDTRTNGDIRTGWGRDSDDDYDARTEKRNGGGEPPTIAATASLNKAHQNRIPPGKSEWIPADDESTRWGHQNYYPRPRHQAAVDVTMVGCANVRIQSSLGQPVHDCCHASVNKHGMAAAIGDEAPATGLSRIRPEEAITISAISPDPRQFNRSPNECEGILNSKAASNRAAPSKMVFSENEIDSGTVPESASPIKSNASRPNCLNGEPSAVNDCHAHSLARNPTVVPAIPSSQYFAQETDFGQANATVQVGVKRPVPPSCILAIDFAYTSNPTLLKFPITDASACNPCPSAAVVPKVPNKPAEVAQRSVSNTPTNIQPSPLGFTDPNPRPSTVTSNHTTCIPPTAAELRDQVLAAQSQVINGRLALLKPTYTLNRHQPHQAPVQPPIPKLLQPPKLPVSPPNGSDEPKRKKPLLPFSFIPATSRPMSSPLTAGHPSHGLFPASTPLLYESPMPTTLFYESSKAHSNGDYFTSKKEKQPSAMSISSNSSALSRDTALTTPSTRPSSPGSIKYGYTSASTSSLVQMMCETPPPEHLLVPDPPNMCPSRRCEVSSEFIVAVYNYLSLGHESIARKFDKELSEATGWGLERVVTDRLGALREYVEDYVDRRPCFGSGMGGW</sequence>
<protein>
    <submittedName>
        <fullName evidence="2">Uncharacterized protein</fullName>
    </submittedName>
</protein>
<dbReference type="Proteomes" id="UP000024837">
    <property type="component" value="Unassembled WGS sequence"/>
</dbReference>
<evidence type="ECO:0000256" key="1">
    <source>
        <dbReference type="SAM" id="MobiDB-lite"/>
    </source>
</evidence>
<reference evidence="2 3" key="1">
    <citation type="submission" date="2013-05" db="EMBL/GenBank/DDBJ databases">
        <title>Drechslerella stenobrocha genome reveals carnivorous origination and mechanical trapping mechanism of predatory fungi.</title>
        <authorList>
            <person name="Liu X."/>
            <person name="Zhang W."/>
            <person name="Liu K."/>
        </authorList>
    </citation>
    <scope>NUCLEOTIDE SEQUENCE [LARGE SCALE GENOMIC DNA]</scope>
    <source>
        <strain evidence="2 3">248</strain>
    </source>
</reference>
<organism evidence="2 3">
    <name type="scientific">Drechslerella stenobrocha 248</name>
    <dbReference type="NCBI Taxonomy" id="1043628"/>
    <lineage>
        <taxon>Eukaryota</taxon>
        <taxon>Fungi</taxon>
        <taxon>Dikarya</taxon>
        <taxon>Ascomycota</taxon>
        <taxon>Pezizomycotina</taxon>
        <taxon>Orbiliomycetes</taxon>
        <taxon>Orbiliales</taxon>
        <taxon>Orbiliaceae</taxon>
        <taxon>Drechslerella</taxon>
    </lineage>
</organism>
<feature type="region of interest" description="Disordered" evidence="1">
    <location>
        <begin position="90"/>
        <end position="158"/>
    </location>
</feature>
<proteinExistence type="predicted"/>
<accession>W7HXM6</accession>
<evidence type="ECO:0000313" key="2">
    <source>
        <dbReference type="EMBL" id="EWC44882.1"/>
    </source>
</evidence>
<gene>
    <name evidence="2" type="ORF">DRE_00941</name>
</gene>
<feature type="compositionally biased region" description="Low complexity" evidence="1">
    <location>
        <begin position="62"/>
        <end position="72"/>
    </location>
</feature>
<feature type="compositionally biased region" description="Low complexity" evidence="1">
    <location>
        <begin position="599"/>
        <end position="626"/>
    </location>
</feature>
<dbReference type="HOGENOM" id="CLU_385406_0_0_1"/>
<keyword evidence="3" id="KW-1185">Reference proteome</keyword>
<feature type="compositionally biased region" description="Polar residues" evidence="1">
    <location>
        <begin position="427"/>
        <end position="438"/>
    </location>
</feature>
<evidence type="ECO:0000313" key="3">
    <source>
        <dbReference type="Proteomes" id="UP000024837"/>
    </source>
</evidence>